<evidence type="ECO:0000313" key="4">
    <source>
        <dbReference type="Proteomes" id="UP001365542"/>
    </source>
</evidence>
<protein>
    <submittedName>
        <fullName evidence="3">Uncharacterized protein</fullName>
    </submittedName>
</protein>
<dbReference type="PANTHER" id="PTHR34618">
    <property type="entry name" value="SURFACE PROTEIN MAS1, PUTATIVE-RELATED"/>
    <property type="match status" value="1"/>
</dbReference>
<evidence type="ECO:0000256" key="1">
    <source>
        <dbReference type="SAM" id="MobiDB-lite"/>
    </source>
</evidence>
<dbReference type="Proteomes" id="UP001365542">
    <property type="component" value="Unassembled WGS sequence"/>
</dbReference>
<name>A0AAV9WRI5_9PEZI</name>
<feature type="region of interest" description="Disordered" evidence="1">
    <location>
        <begin position="297"/>
        <end position="340"/>
    </location>
</feature>
<keyword evidence="4" id="KW-1185">Reference proteome</keyword>
<comment type="caution">
    <text evidence="3">The sequence shown here is derived from an EMBL/GenBank/DDBJ whole genome shotgun (WGS) entry which is preliminary data.</text>
</comment>
<feature type="compositionally biased region" description="Basic and acidic residues" evidence="1">
    <location>
        <begin position="309"/>
        <end position="322"/>
    </location>
</feature>
<organism evidence="3 4">
    <name type="scientific">Orbilia ellipsospora</name>
    <dbReference type="NCBI Taxonomy" id="2528407"/>
    <lineage>
        <taxon>Eukaryota</taxon>
        <taxon>Fungi</taxon>
        <taxon>Dikarya</taxon>
        <taxon>Ascomycota</taxon>
        <taxon>Pezizomycotina</taxon>
        <taxon>Orbiliomycetes</taxon>
        <taxon>Orbiliales</taxon>
        <taxon>Orbiliaceae</taxon>
        <taxon>Orbilia</taxon>
    </lineage>
</organism>
<dbReference type="EMBL" id="JAVHJO010000018">
    <property type="protein sequence ID" value="KAK6523982.1"/>
    <property type="molecule type" value="Genomic_DNA"/>
</dbReference>
<feature type="signal peptide" evidence="2">
    <location>
        <begin position="1"/>
        <end position="23"/>
    </location>
</feature>
<feature type="chain" id="PRO_5043676270" evidence="2">
    <location>
        <begin position="24"/>
        <end position="340"/>
    </location>
</feature>
<feature type="compositionally biased region" description="Basic and acidic residues" evidence="1">
    <location>
        <begin position="330"/>
        <end position="340"/>
    </location>
</feature>
<sequence length="340" mass="37674">MFSKPSFVTSMVLFLAGVPQISAHARFYDSVGDADQSIHGTGSIIYSSNQAFRTGYADQDPDQLDTTCFSDPIVPAISDSPYWGRPRKWMAQGCGASLSKAKYFFSTSDKYKQDFLYRWPEGSAAMTKHRNIYYWQMTPIPQEALTVVQAQTMFFADRGTIPKVTPGGWLQMMVYQVNDDGAGPFRCRFDGTGTANNFGEFFDQSLYLAQPPGTSYGKGSNPSSNYQKWPLKIKIPKDINCQATFGSVSNVCIIRCENSAENGPFGACVPFQVVYPPKAYTPPAVVIHPPAKETPKVQYGDPGYSVKGGKQEVHWKEKRADSWRGLGSKQYEEAEPAGKV</sequence>
<evidence type="ECO:0000313" key="3">
    <source>
        <dbReference type="EMBL" id="KAK6523982.1"/>
    </source>
</evidence>
<dbReference type="PANTHER" id="PTHR34618:SF4">
    <property type="entry name" value="CAS1"/>
    <property type="match status" value="1"/>
</dbReference>
<dbReference type="AlphaFoldDB" id="A0AAV9WRI5"/>
<reference evidence="3 4" key="1">
    <citation type="submission" date="2019-10" db="EMBL/GenBank/DDBJ databases">
        <authorList>
            <person name="Palmer J.M."/>
        </authorList>
    </citation>
    <scope>NUCLEOTIDE SEQUENCE [LARGE SCALE GENOMIC DNA]</scope>
    <source>
        <strain evidence="3 4">TWF694</strain>
    </source>
</reference>
<dbReference type="InterPro" id="IPR021476">
    <property type="entry name" value="Egh16-like"/>
</dbReference>
<keyword evidence="2" id="KW-0732">Signal</keyword>
<dbReference type="Pfam" id="PF11327">
    <property type="entry name" value="Egh16-like"/>
    <property type="match status" value="1"/>
</dbReference>
<accession>A0AAV9WRI5</accession>
<proteinExistence type="predicted"/>
<gene>
    <name evidence="3" type="ORF">TWF694_005651</name>
</gene>
<evidence type="ECO:0000256" key="2">
    <source>
        <dbReference type="SAM" id="SignalP"/>
    </source>
</evidence>